<dbReference type="EMBL" id="LXQA010551713">
    <property type="protein sequence ID" value="MCI58787.1"/>
    <property type="molecule type" value="Genomic_DNA"/>
</dbReference>
<sequence>MKAVVDRLLVLGVLDLSDFFHDVVGFTYDEAFDAVLVTIPEIVVPMMARLVNVGHAPGVLEGDAFLYRCQ</sequence>
<name>A0A392TEG2_9FABA</name>
<evidence type="ECO:0000313" key="2">
    <source>
        <dbReference type="Proteomes" id="UP000265520"/>
    </source>
</evidence>
<dbReference type="AlphaFoldDB" id="A0A392TEG2"/>
<evidence type="ECO:0000313" key="1">
    <source>
        <dbReference type="EMBL" id="MCI58787.1"/>
    </source>
</evidence>
<protein>
    <submittedName>
        <fullName evidence="1">Uncharacterized protein</fullName>
    </submittedName>
</protein>
<accession>A0A392TEG2</accession>
<reference evidence="1 2" key="1">
    <citation type="journal article" date="2018" name="Front. Plant Sci.">
        <title>Red Clover (Trifolium pratense) and Zigzag Clover (T. medium) - A Picture of Genomic Similarities and Differences.</title>
        <authorList>
            <person name="Dluhosova J."/>
            <person name="Istvanek J."/>
            <person name="Nedelnik J."/>
            <person name="Repkova J."/>
        </authorList>
    </citation>
    <scope>NUCLEOTIDE SEQUENCE [LARGE SCALE GENOMIC DNA]</scope>
    <source>
        <strain evidence="2">cv. 10/8</strain>
        <tissue evidence="1">Leaf</tissue>
    </source>
</reference>
<comment type="caution">
    <text evidence="1">The sequence shown here is derived from an EMBL/GenBank/DDBJ whole genome shotgun (WGS) entry which is preliminary data.</text>
</comment>
<organism evidence="1 2">
    <name type="scientific">Trifolium medium</name>
    <dbReference type="NCBI Taxonomy" id="97028"/>
    <lineage>
        <taxon>Eukaryota</taxon>
        <taxon>Viridiplantae</taxon>
        <taxon>Streptophyta</taxon>
        <taxon>Embryophyta</taxon>
        <taxon>Tracheophyta</taxon>
        <taxon>Spermatophyta</taxon>
        <taxon>Magnoliopsida</taxon>
        <taxon>eudicotyledons</taxon>
        <taxon>Gunneridae</taxon>
        <taxon>Pentapetalae</taxon>
        <taxon>rosids</taxon>
        <taxon>fabids</taxon>
        <taxon>Fabales</taxon>
        <taxon>Fabaceae</taxon>
        <taxon>Papilionoideae</taxon>
        <taxon>50 kb inversion clade</taxon>
        <taxon>NPAAA clade</taxon>
        <taxon>Hologalegina</taxon>
        <taxon>IRL clade</taxon>
        <taxon>Trifolieae</taxon>
        <taxon>Trifolium</taxon>
    </lineage>
</organism>
<keyword evidence="2" id="KW-1185">Reference proteome</keyword>
<proteinExistence type="predicted"/>
<dbReference type="Proteomes" id="UP000265520">
    <property type="component" value="Unassembled WGS sequence"/>
</dbReference>
<feature type="non-terminal residue" evidence="1">
    <location>
        <position position="70"/>
    </location>
</feature>